<proteinExistence type="predicted"/>
<dbReference type="AlphaFoldDB" id="A0A2M3ZNB9"/>
<evidence type="ECO:0000256" key="1">
    <source>
        <dbReference type="SAM" id="Phobius"/>
    </source>
</evidence>
<dbReference type="EMBL" id="GGFM01009326">
    <property type="protein sequence ID" value="MBW30077.1"/>
    <property type="molecule type" value="Transcribed_RNA"/>
</dbReference>
<reference evidence="2" key="1">
    <citation type="submission" date="2018-01" db="EMBL/GenBank/DDBJ databases">
        <title>An insight into the sialome of Amazonian anophelines.</title>
        <authorList>
            <person name="Ribeiro J.M."/>
            <person name="Scarpassa V."/>
            <person name="Calvo E."/>
        </authorList>
    </citation>
    <scope>NUCLEOTIDE SEQUENCE</scope>
    <source>
        <tissue evidence="2">Salivary glands</tissue>
    </source>
</reference>
<evidence type="ECO:0000313" key="2">
    <source>
        <dbReference type="EMBL" id="MBW30077.1"/>
    </source>
</evidence>
<keyword evidence="1" id="KW-0812">Transmembrane</keyword>
<feature type="transmembrane region" description="Helical" evidence="1">
    <location>
        <begin position="7"/>
        <end position="33"/>
    </location>
</feature>
<accession>A0A2M3ZNB9</accession>
<keyword evidence="1" id="KW-1133">Transmembrane helix</keyword>
<sequence length="165" mass="17958">MLRRSSFFAFINPYLALFMFSLSYNSFILLLPITNAEELTPPNSGTVFVRAPASSPSVETTSDVPAEGTTFSVGVVGLRSRFDPDRLNFPSKVFLERKFRIERAGNPSGADGLDRSGFSSSFATFGVLLPDGSDTIVLLLLTLLFGRLSLSTFCELHWVAVASSC</sequence>
<protein>
    <submittedName>
        <fullName evidence="2">Putative secreted peptide</fullName>
    </submittedName>
</protein>
<organism evidence="2">
    <name type="scientific">Anopheles braziliensis</name>
    <dbReference type="NCBI Taxonomy" id="58242"/>
    <lineage>
        <taxon>Eukaryota</taxon>
        <taxon>Metazoa</taxon>
        <taxon>Ecdysozoa</taxon>
        <taxon>Arthropoda</taxon>
        <taxon>Hexapoda</taxon>
        <taxon>Insecta</taxon>
        <taxon>Pterygota</taxon>
        <taxon>Neoptera</taxon>
        <taxon>Endopterygota</taxon>
        <taxon>Diptera</taxon>
        <taxon>Nematocera</taxon>
        <taxon>Culicoidea</taxon>
        <taxon>Culicidae</taxon>
        <taxon>Anophelinae</taxon>
        <taxon>Anopheles</taxon>
    </lineage>
</organism>
<name>A0A2M3ZNB9_9DIPT</name>
<keyword evidence="1" id="KW-0472">Membrane</keyword>